<reference evidence="1 2" key="1">
    <citation type="submission" date="2016-08" db="EMBL/GenBank/DDBJ databases">
        <authorList>
            <person name="Seilhamer J.J."/>
        </authorList>
    </citation>
    <scope>NUCLEOTIDE SEQUENCE [LARGE SCALE GENOMIC DNA]</scope>
    <source>
        <strain evidence="1 2">CCBAU 10071</strain>
    </source>
</reference>
<name>A0A1C3XIJ8_9BRAD</name>
<dbReference type="AlphaFoldDB" id="A0A1C3XIJ8"/>
<sequence length="96" mass="10476">MIADVIIGFDEGPYLIFEIIGSVAVVEQNAVLQRLMPALDFSLGLRGVRTARAQPTTAPSRIVSRAITRSPLLGGYDFRLYFFALGFTLTNKLIGS</sequence>
<dbReference type="EMBL" id="FMAE01000026">
    <property type="protein sequence ID" value="SCB52083.1"/>
    <property type="molecule type" value="Genomic_DNA"/>
</dbReference>
<proteinExistence type="predicted"/>
<gene>
    <name evidence="1" type="ORF">GA0061099_10269</name>
</gene>
<organism evidence="1 2">
    <name type="scientific">Bradyrhizobium yuanmingense</name>
    <dbReference type="NCBI Taxonomy" id="108015"/>
    <lineage>
        <taxon>Bacteria</taxon>
        <taxon>Pseudomonadati</taxon>
        <taxon>Pseudomonadota</taxon>
        <taxon>Alphaproteobacteria</taxon>
        <taxon>Hyphomicrobiales</taxon>
        <taxon>Nitrobacteraceae</taxon>
        <taxon>Bradyrhizobium</taxon>
    </lineage>
</organism>
<evidence type="ECO:0000313" key="1">
    <source>
        <dbReference type="EMBL" id="SCB52083.1"/>
    </source>
</evidence>
<protein>
    <submittedName>
        <fullName evidence="1">Uncharacterized protein</fullName>
    </submittedName>
</protein>
<dbReference type="Proteomes" id="UP000183174">
    <property type="component" value="Unassembled WGS sequence"/>
</dbReference>
<evidence type="ECO:0000313" key="2">
    <source>
        <dbReference type="Proteomes" id="UP000183174"/>
    </source>
</evidence>
<accession>A0A1C3XIJ8</accession>